<evidence type="ECO:0000256" key="4">
    <source>
        <dbReference type="ARBA" id="ARBA00022989"/>
    </source>
</evidence>
<keyword evidence="5" id="KW-0406">Ion transport</keyword>
<proteinExistence type="predicted"/>
<dbReference type="OrthoDB" id="73653at2759"/>
<dbReference type="SMART" id="SM01053">
    <property type="entry name" value="CaMBD"/>
    <property type="match status" value="1"/>
</dbReference>
<keyword evidence="4 8" id="KW-1133">Transmembrane helix</keyword>
<keyword evidence="7" id="KW-0407">Ion channel</keyword>
<feature type="domain" description="Calmodulin-binding" evidence="9">
    <location>
        <begin position="304"/>
        <end position="387"/>
    </location>
</feature>
<dbReference type="STRING" id="2018661.A0A2A2LB78"/>
<dbReference type="GO" id="GO:0016020">
    <property type="term" value="C:membrane"/>
    <property type="evidence" value="ECO:0007669"/>
    <property type="project" value="UniProtKB-SubCell"/>
</dbReference>
<evidence type="ECO:0000256" key="2">
    <source>
        <dbReference type="ARBA" id="ARBA00022448"/>
    </source>
</evidence>
<dbReference type="Pfam" id="PF02888">
    <property type="entry name" value="CaMBD"/>
    <property type="match status" value="1"/>
</dbReference>
<dbReference type="AlphaFoldDB" id="A0A2A2LB78"/>
<evidence type="ECO:0000256" key="7">
    <source>
        <dbReference type="ARBA" id="ARBA00023303"/>
    </source>
</evidence>
<dbReference type="Pfam" id="PF03530">
    <property type="entry name" value="SK_channel"/>
    <property type="match status" value="1"/>
</dbReference>
<dbReference type="GO" id="GO:0016286">
    <property type="term" value="F:small conductance calcium-activated potassium channel activity"/>
    <property type="evidence" value="ECO:0007669"/>
    <property type="project" value="InterPro"/>
</dbReference>
<dbReference type="GO" id="GO:0005516">
    <property type="term" value="F:calmodulin binding"/>
    <property type="evidence" value="ECO:0007669"/>
    <property type="project" value="InterPro"/>
</dbReference>
<protein>
    <recommendedName>
        <fullName evidence="9">Calmodulin-binding domain-containing protein</fullName>
    </recommendedName>
</protein>
<feature type="transmembrane region" description="Helical" evidence="8">
    <location>
        <begin position="264"/>
        <end position="282"/>
    </location>
</feature>
<comment type="caution">
    <text evidence="10">The sequence shown here is derived from an EMBL/GenBank/DDBJ whole genome shotgun (WGS) entry which is preliminary data.</text>
</comment>
<dbReference type="EMBL" id="LIAE01006950">
    <property type="protein sequence ID" value="PAV83541.1"/>
    <property type="molecule type" value="Genomic_DNA"/>
</dbReference>
<gene>
    <name evidence="10" type="ORF">WR25_08170</name>
</gene>
<keyword evidence="6 8" id="KW-0472">Membrane</keyword>
<name>A0A2A2LB78_9BILA</name>
<evidence type="ECO:0000256" key="6">
    <source>
        <dbReference type="ARBA" id="ARBA00023136"/>
    </source>
</evidence>
<dbReference type="Proteomes" id="UP000218231">
    <property type="component" value="Unassembled WGS sequence"/>
</dbReference>
<evidence type="ECO:0000313" key="11">
    <source>
        <dbReference type="Proteomes" id="UP000218231"/>
    </source>
</evidence>
<sequence>MSTLSLQYSNARMAAVRAAALNRSPRFTIYSSRGNDWSSREMSGTPPTVPRSKGYGVTATTAESVRSTWKQRKNLTDLKLKLCDWNVVLSISGLILAMIDVEMCAIGLPNQYLMFEAISDCLRILTIFLTILLLLSLIAYHVTDTKIYLVETGSDNWRVGLSSDRVFKIGIELLICAICPIPDTGYVSWSILSNVPAKTHQRITLPLNVLLALPMFLRLYIFGRYVVLHSSHYQDCATRTIASLNHVSVDFRFVVRSQLYEKPLLTLSIASATFWIIISWMLTQCERRMNLTSSEKRVNHLIAENQLSKGHKHAAARVLQCTWRLILRQRESKKELEQNQRSLQFKFAAAQRNLLNAILAFRKIKWKLRNRLEEDDDSFFTAKRAFMETEERLTKVRLRQSQLDEKLRSLFSSVQNLTQLIATTHLSNEKHECWKKIS</sequence>
<dbReference type="InterPro" id="IPR004178">
    <property type="entry name" value="CaM-bd_dom"/>
</dbReference>
<accession>A0A2A2LB78</accession>
<keyword evidence="3 8" id="KW-0812">Transmembrane</keyword>
<evidence type="ECO:0000256" key="5">
    <source>
        <dbReference type="ARBA" id="ARBA00023065"/>
    </source>
</evidence>
<dbReference type="InterPro" id="IPR015449">
    <property type="entry name" value="K_chnl_Ca-activ_SK"/>
</dbReference>
<feature type="transmembrane region" description="Helical" evidence="8">
    <location>
        <begin position="203"/>
        <end position="221"/>
    </location>
</feature>
<evidence type="ECO:0000256" key="3">
    <source>
        <dbReference type="ARBA" id="ARBA00022692"/>
    </source>
</evidence>
<dbReference type="Gene3D" id="1.10.287.70">
    <property type="match status" value="1"/>
</dbReference>
<reference evidence="10 11" key="1">
    <citation type="journal article" date="2017" name="Curr. Biol.">
        <title>Genome architecture and evolution of a unichromosomal asexual nematode.</title>
        <authorList>
            <person name="Fradin H."/>
            <person name="Zegar C."/>
            <person name="Gutwein M."/>
            <person name="Lucas J."/>
            <person name="Kovtun M."/>
            <person name="Corcoran D."/>
            <person name="Baugh L.R."/>
            <person name="Kiontke K."/>
            <person name="Gunsalus K."/>
            <person name="Fitch D.H."/>
            <person name="Piano F."/>
        </authorList>
    </citation>
    <scope>NUCLEOTIDE SEQUENCE [LARGE SCALE GENOMIC DNA]</scope>
    <source>
        <strain evidence="10">PF1309</strain>
    </source>
</reference>
<evidence type="ECO:0000313" key="10">
    <source>
        <dbReference type="EMBL" id="PAV83541.1"/>
    </source>
</evidence>
<feature type="transmembrane region" description="Helical" evidence="8">
    <location>
        <begin position="87"/>
        <end position="109"/>
    </location>
</feature>
<organism evidence="10 11">
    <name type="scientific">Diploscapter pachys</name>
    <dbReference type="NCBI Taxonomy" id="2018661"/>
    <lineage>
        <taxon>Eukaryota</taxon>
        <taxon>Metazoa</taxon>
        <taxon>Ecdysozoa</taxon>
        <taxon>Nematoda</taxon>
        <taxon>Chromadorea</taxon>
        <taxon>Rhabditida</taxon>
        <taxon>Rhabditina</taxon>
        <taxon>Rhabditomorpha</taxon>
        <taxon>Rhabditoidea</taxon>
        <taxon>Rhabditidae</taxon>
        <taxon>Diploscapter</taxon>
    </lineage>
</organism>
<dbReference type="InterPro" id="IPR036122">
    <property type="entry name" value="CaM-bd_dom_sf"/>
</dbReference>
<evidence type="ECO:0000259" key="9">
    <source>
        <dbReference type="SMART" id="SM01053"/>
    </source>
</evidence>
<keyword evidence="11" id="KW-1185">Reference proteome</keyword>
<evidence type="ECO:0000256" key="8">
    <source>
        <dbReference type="SAM" id="Phobius"/>
    </source>
</evidence>
<evidence type="ECO:0000256" key="1">
    <source>
        <dbReference type="ARBA" id="ARBA00004141"/>
    </source>
</evidence>
<dbReference type="SUPFAM" id="SSF81327">
    <property type="entry name" value="Small-conductance potassium channel"/>
    <property type="match status" value="1"/>
</dbReference>
<feature type="transmembrane region" description="Helical" evidence="8">
    <location>
        <begin position="121"/>
        <end position="142"/>
    </location>
</feature>
<dbReference type="PANTHER" id="PTHR10153">
    <property type="entry name" value="SMALL CONDUCTANCE CALCIUM-ACTIVATED POTASSIUM CHANNEL"/>
    <property type="match status" value="1"/>
</dbReference>
<comment type="subcellular location">
    <subcellularLocation>
        <location evidence="1">Membrane</location>
        <topology evidence="1">Multi-pass membrane protein</topology>
    </subcellularLocation>
</comment>
<keyword evidence="2" id="KW-0813">Transport</keyword>